<dbReference type="Pfam" id="PF22606">
    <property type="entry name" value="Cdc6-ORC-like_ATPase_lid"/>
    <property type="match status" value="1"/>
</dbReference>
<dbReference type="Pfam" id="PF04715">
    <property type="entry name" value="Anth_synt_I_N"/>
    <property type="match status" value="1"/>
</dbReference>
<dbReference type="InterPro" id="IPR002674">
    <property type="entry name" value="Ribosomal_eL43"/>
</dbReference>
<dbReference type="InterPro" id="IPR019999">
    <property type="entry name" value="Anth_synth_I-like"/>
</dbReference>
<evidence type="ECO:0000256" key="21">
    <source>
        <dbReference type="SAM" id="MobiDB-lite"/>
    </source>
</evidence>
<dbReference type="InterPro" id="IPR003819">
    <property type="entry name" value="TauD/TfdA-like"/>
</dbReference>
<comment type="caution">
    <text evidence="23">The sequence shown here is derived from an EMBL/GenBank/DDBJ whole genome shotgun (WGS) entry which is preliminary data.</text>
</comment>
<feature type="domain" description="DDT" evidence="22">
    <location>
        <begin position="14"/>
        <end position="74"/>
    </location>
</feature>
<dbReference type="InterPro" id="IPR005256">
    <property type="entry name" value="Anth_synth_I_PabB"/>
</dbReference>
<dbReference type="Gene3D" id="3.60.120.10">
    <property type="entry name" value="Anthranilate synthase"/>
    <property type="match status" value="1"/>
</dbReference>
<evidence type="ECO:0000256" key="18">
    <source>
        <dbReference type="ARBA" id="ARBA00023242"/>
    </source>
</evidence>
<feature type="compositionally biased region" description="Low complexity" evidence="21">
    <location>
        <begin position="1776"/>
        <end position="1799"/>
    </location>
</feature>
<keyword evidence="16" id="KW-0057">Aromatic amino acid biosynthesis</keyword>
<feature type="compositionally biased region" description="Basic and acidic residues" evidence="21">
    <location>
        <begin position="367"/>
        <end position="383"/>
    </location>
</feature>
<dbReference type="InterPro" id="IPR006805">
    <property type="entry name" value="Anth_synth_I_N"/>
</dbReference>
<keyword evidence="15" id="KW-0560">Oxidoreductase</keyword>
<name>A0A9P8A6G5_MORAP</name>
<dbReference type="PROSITE" id="PS50827">
    <property type="entry name" value="DDT"/>
    <property type="match status" value="1"/>
</dbReference>
<evidence type="ECO:0000256" key="5">
    <source>
        <dbReference type="ARBA" id="ARBA00009562"/>
    </source>
</evidence>
<dbReference type="GO" id="GO:1990904">
    <property type="term" value="C:ribonucleoprotein complex"/>
    <property type="evidence" value="ECO:0007669"/>
    <property type="project" value="UniProtKB-KW"/>
</dbReference>
<feature type="region of interest" description="Disordered" evidence="21">
    <location>
        <begin position="367"/>
        <end position="405"/>
    </location>
</feature>
<feature type="region of interest" description="Disordered" evidence="21">
    <location>
        <begin position="171"/>
        <end position="227"/>
    </location>
</feature>
<dbReference type="GO" id="GO:0016491">
    <property type="term" value="F:oxidoreductase activity"/>
    <property type="evidence" value="ECO:0007669"/>
    <property type="project" value="UniProtKB-KW"/>
</dbReference>
<evidence type="ECO:0000256" key="19">
    <source>
        <dbReference type="ARBA" id="ARBA00023274"/>
    </source>
</evidence>
<evidence type="ECO:0000256" key="14">
    <source>
        <dbReference type="ARBA" id="ARBA00022980"/>
    </source>
</evidence>
<dbReference type="InterPro" id="IPR018501">
    <property type="entry name" value="DDT_dom"/>
</dbReference>
<dbReference type="Pfam" id="PF09079">
    <property type="entry name" value="WHD_Cdc6"/>
    <property type="match status" value="1"/>
</dbReference>
<dbReference type="Gene3D" id="3.60.130.10">
    <property type="entry name" value="Clavaminate synthase-like"/>
    <property type="match status" value="1"/>
</dbReference>
<feature type="compositionally biased region" description="Polar residues" evidence="21">
    <location>
        <begin position="2209"/>
        <end position="2222"/>
    </location>
</feature>
<dbReference type="PROSITE" id="PS01359">
    <property type="entry name" value="ZF_PHD_1"/>
    <property type="match status" value="1"/>
</dbReference>
<evidence type="ECO:0000256" key="16">
    <source>
        <dbReference type="ARBA" id="ARBA00023141"/>
    </source>
</evidence>
<feature type="region of interest" description="Disordered" evidence="21">
    <location>
        <begin position="2209"/>
        <end position="2228"/>
    </location>
</feature>
<comment type="similarity">
    <text evidence="4">Belongs to the eukaryotic ribosomal protein eL43 family.</text>
</comment>
<dbReference type="SMART" id="SM01074">
    <property type="entry name" value="Cdc6_C"/>
    <property type="match status" value="1"/>
</dbReference>
<dbReference type="NCBIfam" id="TIGR00564">
    <property type="entry name" value="trpE_most"/>
    <property type="match status" value="1"/>
</dbReference>
<dbReference type="Gene3D" id="3.40.50.300">
    <property type="entry name" value="P-loop containing nucleotide triphosphate hydrolases"/>
    <property type="match status" value="1"/>
</dbReference>
<keyword evidence="17" id="KW-0456">Lyase</keyword>
<dbReference type="Pfam" id="PF02668">
    <property type="entry name" value="TauD"/>
    <property type="match status" value="1"/>
</dbReference>
<organism evidence="23 24">
    <name type="scientific">Mortierella alpina</name>
    <name type="common">Oleaginous fungus</name>
    <name type="synonym">Mortierella renispora</name>
    <dbReference type="NCBI Taxonomy" id="64518"/>
    <lineage>
        <taxon>Eukaryota</taxon>
        <taxon>Fungi</taxon>
        <taxon>Fungi incertae sedis</taxon>
        <taxon>Mucoromycota</taxon>
        <taxon>Mortierellomycotina</taxon>
        <taxon>Mortierellomycetes</taxon>
        <taxon>Mortierellales</taxon>
        <taxon>Mortierellaceae</taxon>
        <taxon>Mortierella</taxon>
    </lineage>
</organism>
<dbReference type="Gene3D" id="2.70.50.70">
    <property type="match status" value="1"/>
</dbReference>
<dbReference type="GO" id="GO:0000162">
    <property type="term" value="P:L-tryptophan biosynthetic process"/>
    <property type="evidence" value="ECO:0007669"/>
    <property type="project" value="UniProtKB-KW"/>
</dbReference>
<dbReference type="GO" id="GO:0006260">
    <property type="term" value="P:DNA replication"/>
    <property type="evidence" value="ECO:0007669"/>
    <property type="project" value="UniProtKB-KW"/>
</dbReference>
<reference evidence="23" key="1">
    <citation type="submission" date="2021-07" db="EMBL/GenBank/DDBJ databases">
        <title>Draft genome of Mortierella alpina, strain LL118, isolated from an aspen leaf litter sample.</title>
        <authorList>
            <person name="Yang S."/>
            <person name="Vinatzer B.A."/>
        </authorList>
    </citation>
    <scope>NUCLEOTIDE SEQUENCE</scope>
    <source>
        <strain evidence="23">LL118</strain>
    </source>
</reference>
<feature type="region of interest" description="Disordered" evidence="21">
    <location>
        <begin position="1689"/>
        <end position="1708"/>
    </location>
</feature>
<evidence type="ECO:0000256" key="6">
    <source>
        <dbReference type="ARBA" id="ARBA00012266"/>
    </source>
</evidence>
<dbReference type="SUPFAM" id="SSF56322">
    <property type="entry name" value="ADC synthase"/>
    <property type="match status" value="1"/>
</dbReference>
<feature type="compositionally biased region" description="Basic and acidic residues" evidence="21">
    <location>
        <begin position="1746"/>
        <end position="1756"/>
    </location>
</feature>
<dbReference type="InterPro" id="IPR049945">
    <property type="entry name" value="AAA_22"/>
</dbReference>
<feature type="region of interest" description="Disordered" evidence="21">
    <location>
        <begin position="1623"/>
        <end position="1643"/>
    </location>
</feature>
<comment type="subcellular location">
    <subcellularLocation>
        <location evidence="1">Nucleus</location>
    </subcellularLocation>
</comment>
<dbReference type="GO" id="GO:0004049">
    <property type="term" value="F:anthranilate synthase activity"/>
    <property type="evidence" value="ECO:0007669"/>
    <property type="project" value="UniProtKB-EC"/>
</dbReference>
<feature type="region of interest" description="Disordered" evidence="21">
    <location>
        <begin position="1663"/>
        <end position="1684"/>
    </location>
</feature>
<dbReference type="InterPro" id="IPR027417">
    <property type="entry name" value="P-loop_NTPase"/>
</dbReference>
<dbReference type="GO" id="GO:0006412">
    <property type="term" value="P:translation"/>
    <property type="evidence" value="ECO:0007669"/>
    <property type="project" value="InterPro"/>
</dbReference>
<keyword evidence="19" id="KW-0687">Ribonucleoprotein</keyword>
<evidence type="ECO:0000256" key="15">
    <source>
        <dbReference type="ARBA" id="ARBA00023002"/>
    </source>
</evidence>
<evidence type="ECO:0000256" key="3">
    <source>
        <dbReference type="ARBA" id="ARBA00006184"/>
    </source>
</evidence>
<evidence type="ECO:0000256" key="4">
    <source>
        <dbReference type="ARBA" id="ARBA00008672"/>
    </source>
</evidence>
<proteinExistence type="inferred from homology"/>
<keyword evidence="7" id="KW-0028">Amino-acid biosynthesis</keyword>
<dbReference type="InterPro" id="IPR019786">
    <property type="entry name" value="Zinc_finger_PHD-type_CS"/>
</dbReference>
<feature type="compositionally biased region" description="Basic residues" evidence="21">
    <location>
        <begin position="191"/>
        <end position="205"/>
    </location>
</feature>
<dbReference type="GO" id="GO:0008270">
    <property type="term" value="F:zinc ion binding"/>
    <property type="evidence" value="ECO:0007669"/>
    <property type="project" value="UniProtKB-KW"/>
</dbReference>
<evidence type="ECO:0000256" key="2">
    <source>
        <dbReference type="ARBA" id="ARBA00004873"/>
    </source>
</evidence>
<protein>
    <recommendedName>
        <fullName evidence="6">anthranilate synthase</fullName>
        <ecNumber evidence="6">4.1.3.27</ecNumber>
    </recommendedName>
</protein>
<dbReference type="InterPro" id="IPR015890">
    <property type="entry name" value="Chorismate_C"/>
</dbReference>
<dbReference type="GO" id="GO:0005634">
    <property type="term" value="C:nucleus"/>
    <property type="evidence" value="ECO:0007669"/>
    <property type="project" value="UniProtKB-SubCell"/>
</dbReference>
<dbReference type="EMBL" id="JAIFTL010000045">
    <property type="protein sequence ID" value="KAG9325247.1"/>
    <property type="molecule type" value="Genomic_DNA"/>
</dbReference>
<dbReference type="PANTHER" id="PTHR11236:SF9">
    <property type="entry name" value="ANTHRANILATE SYNTHASE COMPONENT 1"/>
    <property type="match status" value="1"/>
</dbReference>
<keyword evidence="18" id="KW-0539">Nucleus</keyword>
<dbReference type="InterPro" id="IPR054425">
    <property type="entry name" value="Cdc6_ORC1-like_ATPase_lid"/>
</dbReference>
<dbReference type="Gene3D" id="2.20.25.30">
    <property type="match status" value="1"/>
</dbReference>
<dbReference type="GO" id="GO:0003735">
    <property type="term" value="F:structural constituent of ribosome"/>
    <property type="evidence" value="ECO:0007669"/>
    <property type="project" value="InterPro"/>
</dbReference>
<dbReference type="InterPro" id="IPR036388">
    <property type="entry name" value="WH-like_DNA-bd_sf"/>
</dbReference>
<feature type="region of interest" description="Disordered" evidence="21">
    <location>
        <begin position="1716"/>
        <end position="1859"/>
    </location>
</feature>
<comment type="similarity">
    <text evidence="3">Belongs to the CDC6/cdc18 family.</text>
</comment>
<dbReference type="GO" id="GO:0005840">
    <property type="term" value="C:ribosome"/>
    <property type="evidence" value="ECO:0007669"/>
    <property type="project" value="UniProtKB-KW"/>
</dbReference>
<keyword evidence="9" id="KW-0235">DNA replication</keyword>
<dbReference type="InterPro" id="IPR003593">
    <property type="entry name" value="AAA+_ATPase"/>
</dbReference>
<dbReference type="PRINTS" id="PR00095">
    <property type="entry name" value="ANTSNTHASEI"/>
</dbReference>
<dbReference type="SUPFAM" id="SSF57903">
    <property type="entry name" value="FYVE/PHD zinc finger"/>
    <property type="match status" value="1"/>
</dbReference>
<dbReference type="SMART" id="SM00249">
    <property type="entry name" value="PHD"/>
    <property type="match status" value="1"/>
</dbReference>
<dbReference type="SUPFAM" id="SSF51197">
    <property type="entry name" value="Clavaminate synthase-like"/>
    <property type="match status" value="1"/>
</dbReference>
<feature type="compositionally biased region" description="Polar residues" evidence="21">
    <location>
        <begin position="1623"/>
        <end position="1634"/>
    </location>
</feature>
<evidence type="ECO:0000259" key="22">
    <source>
        <dbReference type="PROSITE" id="PS50827"/>
    </source>
</evidence>
<dbReference type="InterPro" id="IPR011331">
    <property type="entry name" value="Ribosomal_eL37/eL43"/>
</dbReference>
<evidence type="ECO:0000256" key="7">
    <source>
        <dbReference type="ARBA" id="ARBA00022605"/>
    </source>
</evidence>
<dbReference type="Pfam" id="PF00425">
    <property type="entry name" value="Chorismate_bind"/>
    <property type="match status" value="1"/>
</dbReference>
<evidence type="ECO:0000256" key="13">
    <source>
        <dbReference type="ARBA" id="ARBA00022833"/>
    </source>
</evidence>
<dbReference type="InterPro" id="IPR013083">
    <property type="entry name" value="Znf_RING/FYVE/PHD"/>
</dbReference>
<keyword evidence="10" id="KW-0479">Metal-binding</keyword>
<keyword evidence="14" id="KW-0689">Ribosomal protein</keyword>
<keyword evidence="20" id="KW-0131">Cell cycle</keyword>
<dbReference type="InterPro" id="IPR042098">
    <property type="entry name" value="TauD-like_sf"/>
</dbReference>
<dbReference type="SUPFAM" id="SSF46785">
    <property type="entry name" value="Winged helix' DNA-binding domain"/>
    <property type="match status" value="1"/>
</dbReference>
<dbReference type="FunFam" id="2.20.25.30:FF:000002">
    <property type="entry name" value="60S ribosomal protein L37a"/>
    <property type="match status" value="1"/>
</dbReference>
<evidence type="ECO:0000256" key="8">
    <source>
        <dbReference type="ARBA" id="ARBA00022618"/>
    </source>
</evidence>
<evidence type="ECO:0000313" key="24">
    <source>
        <dbReference type="Proteomes" id="UP000717515"/>
    </source>
</evidence>
<dbReference type="Gene3D" id="1.10.10.10">
    <property type="entry name" value="Winged helix-like DNA-binding domain superfamily/Winged helix DNA-binding domain"/>
    <property type="match status" value="1"/>
</dbReference>
<keyword evidence="11" id="KW-0863">Zinc-finger</keyword>
<dbReference type="InterPro" id="IPR005801">
    <property type="entry name" value="ADC_synthase"/>
</dbReference>
<evidence type="ECO:0000256" key="20">
    <source>
        <dbReference type="ARBA" id="ARBA00023306"/>
    </source>
</evidence>
<evidence type="ECO:0000256" key="11">
    <source>
        <dbReference type="ARBA" id="ARBA00022771"/>
    </source>
</evidence>
<evidence type="ECO:0000313" key="23">
    <source>
        <dbReference type="EMBL" id="KAG9325247.1"/>
    </source>
</evidence>
<keyword evidence="13" id="KW-0862">Zinc</keyword>
<evidence type="ECO:0000256" key="10">
    <source>
        <dbReference type="ARBA" id="ARBA00022723"/>
    </source>
</evidence>
<dbReference type="CDD" id="cd00009">
    <property type="entry name" value="AAA"/>
    <property type="match status" value="1"/>
</dbReference>
<feature type="compositionally biased region" description="Polar residues" evidence="21">
    <location>
        <begin position="1721"/>
        <end position="1732"/>
    </location>
</feature>
<evidence type="ECO:0000256" key="17">
    <source>
        <dbReference type="ARBA" id="ARBA00023239"/>
    </source>
</evidence>
<dbReference type="InterPro" id="IPR015163">
    <property type="entry name" value="Cdc6_C"/>
</dbReference>
<dbReference type="GO" id="GO:0051301">
    <property type="term" value="P:cell division"/>
    <property type="evidence" value="ECO:0007669"/>
    <property type="project" value="UniProtKB-KW"/>
</dbReference>
<dbReference type="EC" id="4.1.3.27" evidence="6"/>
<comment type="pathway">
    <text evidence="2">Amino-acid biosynthesis; L-tryptophan biosynthesis; L-tryptophan from chorismate: step 1/5.</text>
</comment>
<dbReference type="InterPro" id="IPR036390">
    <property type="entry name" value="WH_DNA-bd_sf"/>
</dbReference>
<gene>
    <name evidence="23" type="ORF">KVV02_004187</name>
</gene>
<dbReference type="SUPFAM" id="SSF52540">
    <property type="entry name" value="P-loop containing nucleoside triphosphate hydrolases"/>
    <property type="match status" value="1"/>
</dbReference>
<dbReference type="Gene3D" id="1.10.8.60">
    <property type="match status" value="1"/>
</dbReference>
<dbReference type="SUPFAM" id="SSF57829">
    <property type="entry name" value="Zn-binding ribosomal proteins"/>
    <property type="match status" value="1"/>
</dbReference>
<accession>A0A9P8A6G5</accession>
<dbReference type="Pfam" id="PF13401">
    <property type="entry name" value="AAA_22"/>
    <property type="match status" value="1"/>
</dbReference>
<evidence type="ECO:0000256" key="1">
    <source>
        <dbReference type="ARBA" id="ARBA00004123"/>
    </source>
</evidence>
<sequence length="2368" mass="265411">MNVDPIYHTKLLELRSMKDFAAICQFLHLFHPAFALDDFETEDLEQALVDPSSMAYLVDLQARMLRALTQDRHVSFDNWIKYAQREFEKRAEEQNPWLEEDAYNYESFSLATKLLILSNLCEWQLDDPERFRASFKEEEEVAVEWRVDPIGHDALDRTYWLFDDNRLYRENPPPKRITKSTKQAAPPPKVKAAHVARRGTRRSTRGQKEASPESEVESDFETPPLTPGVEWEPICITRQEWEEFGNLFRRSKNPYEKALHSLISNDILPKVLGDFAEKEKELEKLEAIANRKRSSRIVIRELELQEKARLESIRQQELQAAAELRRQELRERRAEKERIAQQQVRDNRLKEREIRLKARENAIWEREEQKKKQQQRIAKEREERKRKRLAGGHVDEHSEDETNEEAEEEDWFFDCVCGVNGNNLDDGELMIACGKCSVWQHVACLKQEDAEQGRSAKDWENVDFTCARCIAAEQEKARKKAARKEKKEQKLRMDAMAGIMEPIPVQPANKDLEWAPISQHPQYTGFQVPMTNGHYTHMAPAVVSDNVILSASEKDASLADRNTHATRVAGKGVDLEKKALFASVTKRIDYSPKFGTELHGIRLSQLTDQQSEELAALISERGVVWFRDQDDLDRKEHVKLGARWGPLHVHPLVPHDQESPEVIVLDSRLSPPNRYNTNNSWHSDVSFEPAPSSYSILKFDEIPEAGGDTVWSNGYQLYDDLSQPIKTLLEGLTATHTSDIFRIFQANTGRKTFGKLNDSEHPVIRTNPVTGWKSVFTNSVFTREINGVSPAESKWILEYLNDLTSKRLDYQARFKWEKHSVAIWDNRSTFHTGVPDFKPYFRRGLRVTVSGEVPYFDPNSGTQAKAFEATAKAIIAKQDAAEKAKEDATSIPSATRPIYKAGQSIETTYAIGASHNGGHCQWALSYDDGATWVVIKTVIRGCFRGAKSNASYTVPIPKGAPSGKAVFMWLWNNASGVRELYSNCADIEIQGQADGKLSGVVPLIANYGNDSLPIPEFPTEKQEDKHEEFEKRKEITIAKRTKKVGVVGKYGVRYGASLRKQVKKMEITQHSKYTCTFCGKDAVKRQSVGIWKCRGCKKTMAGGAWTLSTTAAATVRSTTRRLREIMEVTIKPTLDEVKAFVEADAGNTIPIFAEIPADMLTPVMAYLRVADKCDYSFLLESIAGGEKIGRYSFIGSDPYKVLKTGPKEALQGDPLTILEKELQNIRYVKVNGIQDFTGGAIGYIGYDNVQYFEPRTKREDLQDPIGLPDAVFLFCDTIVIFDHLYQKIQVVTHYRSNVTDPVEVENQYMKALEEIQITVDLLNNEITPKIPQPPIVLGQEPVSNVGKDGYEGFVTTLKQHIKLGDIIQAVPSQRLAKPTTLHPFNIYRHLRSINPSPYMFYLDLKDFTLVGASPEMLVKVQDRVVFTHPIAGTRKRGATPEKDAALGEELLADPKERAEHIMLVDLGRNDVNRVCKPETVKVDSLMHLERYSHVMHIVSNVSGTLREEKTPFDAFRSIFPAGTTSGAPKVRAMELISDLEKTKRGVYAGAVGHFDYSGGLDTCIALRTMVIKDGVAYLQAGGGIVHDSVEEDEFQETINKLGSNLTTLRTCEEYHYRKQQLEGLSTTTNPSSPSADHLTAADNTSTGATMSFLRKRAIAFPDDDDELAWPSSPSKRRSMNLSLTKSSIPARPSFADLDSDEDNDAAGKENRLRHGAATGKSMMNSQQGLQTITPPMTPTRRSPRGSPEKLDKESENRPLSIGHQQPPSTPKRRSRVLTPSSPSSSALNSNSNNSTGLTPALNRMLKPSKENSLAKPSPSDEDAVETRTKGYSTPKRLSRTRSCLEPSALPPVTARRTLSGNILKSEEAKSSAGSPPLLSTPSSALEFYQDAKALFRRTTEPHRLVGRATERETIRNFCSDHVLSATAGSLYISGQPGTGKTALLKEVMKDMKSEMDDAPHEIKVITINCMTVKDPRLVYQKILEALGHKAISSDKDAVVKAVESLVLNTKSKIMYVTILDEIDQLLTKDQDVLYRLFEWSCTMKSRLTLIGIANALDMTDRFLPRLKAKNCEPQLLNFNPYQVAEIREIIMDRLFSLEGDQGAGEQNGKDEKATGSRPRIAPLMQRPAIELCARKVASATGDLRKALDICRQTIEMVEMETRKKEKQQLASSVSAISEKVMPLQEISLAELENRMAGGATAARLPLARSMSSGAPSNENSPSGEGMTLQEAPRVTVDHVKRALASAFGSPMVQKMKTLNVHQKIVLAVLVMKIQAGKTIDCEVGKVFDHYTMVCRSSNKIGAVNRGEYQDLINMLEANGLVTLGKAKEERLRKLALVPRESEVLDAIKGQDIVNTILHKAGVKLTDEQ</sequence>
<evidence type="ECO:0000256" key="12">
    <source>
        <dbReference type="ARBA" id="ARBA00022822"/>
    </source>
</evidence>
<dbReference type="Proteomes" id="UP000717515">
    <property type="component" value="Unassembled WGS sequence"/>
</dbReference>
<keyword evidence="8" id="KW-0132">Cell division</keyword>
<dbReference type="SMART" id="SM00382">
    <property type="entry name" value="AAA"/>
    <property type="match status" value="1"/>
</dbReference>
<dbReference type="GO" id="GO:0016887">
    <property type="term" value="F:ATP hydrolysis activity"/>
    <property type="evidence" value="ECO:0007669"/>
    <property type="project" value="InterPro"/>
</dbReference>
<comment type="similarity">
    <text evidence="5">Belongs to the anthranilate synthase component I family.</text>
</comment>
<dbReference type="InterPro" id="IPR011011">
    <property type="entry name" value="Znf_FYVE_PHD"/>
</dbReference>
<dbReference type="NCBIfam" id="TIGR00280">
    <property type="entry name" value="eL43_euk_arch"/>
    <property type="match status" value="1"/>
</dbReference>
<dbReference type="Gene3D" id="3.30.40.10">
    <property type="entry name" value="Zinc/RING finger domain, C3HC4 (zinc finger)"/>
    <property type="match status" value="1"/>
</dbReference>
<dbReference type="FunFam" id="3.40.50.300:FF:000547">
    <property type="entry name" value="Cell division control protein"/>
    <property type="match status" value="1"/>
</dbReference>
<dbReference type="PANTHER" id="PTHR11236">
    <property type="entry name" value="AMINOBENZOATE/ANTHRANILATE SYNTHASE"/>
    <property type="match status" value="1"/>
</dbReference>
<dbReference type="Pfam" id="PF01780">
    <property type="entry name" value="Ribosomal_L37ae"/>
    <property type="match status" value="1"/>
</dbReference>
<dbReference type="InterPro" id="IPR011332">
    <property type="entry name" value="Ribosomal_zn-bd"/>
</dbReference>
<dbReference type="HAMAP" id="MF_00327">
    <property type="entry name" value="Ribosomal_eL43"/>
    <property type="match status" value="1"/>
</dbReference>
<evidence type="ECO:0000256" key="9">
    <source>
        <dbReference type="ARBA" id="ARBA00022705"/>
    </source>
</evidence>
<keyword evidence="12" id="KW-0822">Tryptophan biosynthesis</keyword>
<dbReference type="InterPro" id="IPR001965">
    <property type="entry name" value="Znf_PHD"/>
</dbReference>